<feature type="domain" description="Response regulatory" evidence="3">
    <location>
        <begin position="74"/>
        <end position="190"/>
    </location>
</feature>
<evidence type="ECO:0000256" key="2">
    <source>
        <dbReference type="PROSITE-ProRule" id="PRU00169"/>
    </source>
</evidence>
<feature type="modified residue" description="4-aspartylphosphate" evidence="2">
    <location>
        <position position="123"/>
    </location>
</feature>
<proteinExistence type="predicted"/>
<sequence>MTFDHLEWFAVESKFVSKTGLTALGAQLDAIKILMETRSMLKTHLPERTRRRAAVGGRLMRYCNTVAHAPRMPRVLCVDDDPDIQAAMEIMFRPYRVEMEHAHYGMEGIVKVTQWKPALIVMDLAMPNGSGEDLLAVLKFNPMLRDIPVIVLTGVRDADAQRRMLLQGASSFLQKPLDFRQILDEASRFIDLDLRERE</sequence>
<evidence type="ECO:0000313" key="5">
    <source>
        <dbReference type="Proteomes" id="UP000036367"/>
    </source>
</evidence>
<dbReference type="STRING" id="595434.RISK_002614"/>
<accession>A0A0J1BFT3</accession>
<dbReference type="Proteomes" id="UP000036367">
    <property type="component" value="Unassembled WGS sequence"/>
</dbReference>
<dbReference type="Gene3D" id="3.40.50.2300">
    <property type="match status" value="1"/>
</dbReference>
<reference evidence="4" key="1">
    <citation type="submission" date="2015-05" db="EMBL/GenBank/DDBJ databases">
        <title>Permanent draft genome of Rhodopirellula islandicus K833.</title>
        <authorList>
            <person name="Kizina J."/>
            <person name="Richter M."/>
            <person name="Glockner F.O."/>
            <person name="Harder J."/>
        </authorList>
    </citation>
    <scope>NUCLEOTIDE SEQUENCE [LARGE SCALE GENOMIC DNA]</scope>
    <source>
        <strain evidence="4">K833</strain>
    </source>
</reference>
<evidence type="ECO:0000256" key="1">
    <source>
        <dbReference type="ARBA" id="ARBA00022553"/>
    </source>
</evidence>
<dbReference type="PATRIC" id="fig|595434.4.peg.2490"/>
<dbReference type="EMBL" id="LECT01000019">
    <property type="protein sequence ID" value="KLU05407.1"/>
    <property type="molecule type" value="Genomic_DNA"/>
</dbReference>
<dbReference type="PANTHER" id="PTHR44591">
    <property type="entry name" value="STRESS RESPONSE REGULATOR PROTEIN 1"/>
    <property type="match status" value="1"/>
</dbReference>
<dbReference type="Pfam" id="PF00072">
    <property type="entry name" value="Response_reg"/>
    <property type="match status" value="1"/>
</dbReference>
<dbReference type="SMART" id="SM00448">
    <property type="entry name" value="REC"/>
    <property type="match status" value="1"/>
</dbReference>
<dbReference type="PROSITE" id="PS50110">
    <property type="entry name" value="RESPONSE_REGULATORY"/>
    <property type="match status" value="1"/>
</dbReference>
<dbReference type="CDD" id="cd00156">
    <property type="entry name" value="REC"/>
    <property type="match status" value="1"/>
</dbReference>
<dbReference type="AlphaFoldDB" id="A0A0J1BFT3"/>
<evidence type="ECO:0000259" key="3">
    <source>
        <dbReference type="PROSITE" id="PS50110"/>
    </source>
</evidence>
<gene>
    <name evidence="4" type="ORF">RISK_002614</name>
</gene>
<evidence type="ECO:0000313" key="4">
    <source>
        <dbReference type="EMBL" id="KLU05407.1"/>
    </source>
</evidence>
<name>A0A0J1BFT3_RHOIS</name>
<dbReference type="SUPFAM" id="SSF52172">
    <property type="entry name" value="CheY-like"/>
    <property type="match status" value="1"/>
</dbReference>
<comment type="caution">
    <text evidence="4">The sequence shown here is derived from an EMBL/GenBank/DDBJ whole genome shotgun (WGS) entry which is preliminary data.</text>
</comment>
<dbReference type="InterPro" id="IPR001789">
    <property type="entry name" value="Sig_transdc_resp-reg_receiver"/>
</dbReference>
<keyword evidence="5" id="KW-1185">Reference proteome</keyword>
<organism evidence="4 5">
    <name type="scientific">Rhodopirellula islandica</name>
    <dbReference type="NCBI Taxonomy" id="595434"/>
    <lineage>
        <taxon>Bacteria</taxon>
        <taxon>Pseudomonadati</taxon>
        <taxon>Planctomycetota</taxon>
        <taxon>Planctomycetia</taxon>
        <taxon>Pirellulales</taxon>
        <taxon>Pirellulaceae</taxon>
        <taxon>Rhodopirellula</taxon>
    </lineage>
</organism>
<keyword evidence="1 2" id="KW-0597">Phosphoprotein</keyword>
<dbReference type="PANTHER" id="PTHR44591:SF23">
    <property type="entry name" value="CHEY SUBFAMILY"/>
    <property type="match status" value="1"/>
</dbReference>
<dbReference type="InterPro" id="IPR050595">
    <property type="entry name" value="Bact_response_regulator"/>
</dbReference>
<dbReference type="InterPro" id="IPR011006">
    <property type="entry name" value="CheY-like_superfamily"/>
</dbReference>
<protein>
    <submittedName>
        <fullName evidence="4">Two-component hybrid sensor and regulator</fullName>
    </submittedName>
</protein>
<dbReference type="GO" id="GO:0000160">
    <property type="term" value="P:phosphorelay signal transduction system"/>
    <property type="evidence" value="ECO:0007669"/>
    <property type="project" value="InterPro"/>
</dbReference>